<organism evidence="1 3">
    <name type="scientific">Alkalihalobacillus alcalophilus ATCC 27647 = CGMCC 1.3604</name>
    <dbReference type="NCBI Taxonomy" id="1218173"/>
    <lineage>
        <taxon>Bacteria</taxon>
        <taxon>Bacillati</taxon>
        <taxon>Bacillota</taxon>
        <taxon>Bacilli</taxon>
        <taxon>Bacillales</taxon>
        <taxon>Bacillaceae</taxon>
        <taxon>Alkalihalobacillus</taxon>
    </lineage>
</organism>
<dbReference type="GO" id="GO:0016829">
    <property type="term" value="F:lyase activity"/>
    <property type="evidence" value="ECO:0007669"/>
    <property type="project" value="UniProtKB-KW"/>
</dbReference>
<keyword evidence="3" id="KW-1185">Reference proteome</keyword>
<evidence type="ECO:0000313" key="1">
    <source>
        <dbReference type="EMBL" id="KGA99036.1"/>
    </source>
</evidence>
<proteinExistence type="predicted"/>
<dbReference type="GO" id="GO:0015716">
    <property type="term" value="P:organic phosphonate transport"/>
    <property type="evidence" value="ECO:0007669"/>
    <property type="project" value="InterPro"/>
</dbReference>
<evidence type="ECO:0000313" key="4">
    <source>
        <dbReference type="Proteomes" id="UP000297014"/>
    </source>
</evidence>
<dbReference type="eggNOG" id="COG3624">
    <property type="taxonomic scope" value="Bacteria"/>
</dbReference>
<gene>
    <name evidence="2" type="ORF">AJ85_15050</name>
    <name evidence="1" type="ORF">BALCAV_0200985</name>
</gene>
<dbReference type="EMBL" id="JALP01000194">
    <property type="protein sequence ID" value="THG89820.1"/>
    <property type="molecule type" value="Genomic_DNA"/>
</dbReference>
<name>A0A094WQE1_ALKAL</name>
<protein>
    <submittedName>
        <fullName evidence="1 2">Phosphonate C-P lyase</fullName>
    </submittedName>
</protein>
<dbReference type="InterPro" id="IPR009609">
    <property type="entry name" value="Phosphonate_metab_PhnG"/>
</dbReference>
<reference evidence="2 4" key="2">
    <citation type="submission" date="2014-01" db="EMBL/GenBank/DDBJ databases">
        <title>Draft genome sequencing of Bacillus alcalophilus CGMCC 1.3604.</title>
        <authorList>
            <person name="Yang J."/>
            <person name="Diao L."/>
            <person name="Yang S."/>
        </authorList>
    </citation>
    <scope>NUCLEOTIDE SEQUENCE [LARGE SCALE GENOMIC DNA]</scope>
    <source>
        <strain evidence="2 4">CGMCC 1.3604</strain>
    </source>
</reference>
<reference evidence="1 3" key="1">
    <citation type="journal article" date="2014" name="Genome Announc.">
        <title>Draft Genome Sequence of Bacillus alcalophilus AV1934, a Classic Alkaliphile Isolated from Human Feces in 1934.</title>
        <authorList>
            <person name="Attie O."/>
            <person name="Jayaprakash A."/>
            <person name="Shah H."/>
            <person name="Paulsen I.T."/>
            <person name="Morino M."/>
            <person name="Takahashi Y."/>
            <person name="Narumi I."/>
            <person name="Sachidanandam R."/>
            <person name="Satoh K."/>
            <person name="Ito M."/>
            <person name="Krulwich T.A."/>
        </authorList>
    </citation>
    <scope>NUCLEOTIDE SEQUENCE [LARGE SCALE GENOMIC DNA]</scope>
    <source>
        <strain evidence="1 3">AV1934</strain>
    </source>
</reference>
<sequence>MKRRRRTKIFIEGEPILAREMAQELTDKYEWQQIVEPRIGLTMMKMRETAQKSLFYLGEVLMTEAKVEVQGTIGIGLVMGDRKGLAQQLAIIDAAYVLDLPETKNWNDKLLLEEKKIEKDRASMQQQLFDTKVNFEAMDID</sequence>
<dbReference type="RefSeq" id="WP_003322848.1">
    <property type="nucleotide sequence ID" value="NZ_ALPT02000002.1"/>
</dbReference>
<comment type="caution">
    <text evidence="1">The sequence shown here is derived from an EMBL/GenBank/DDBJ whole genome shotgun (WGS) entry which is preliminary data.</text>
</comment>
<dbReference type="GO" id="GO:0019634">
    <property type="term" value="P:organic phosphonate metabolic process"/>
    <property type="evidence" value="ECO:0007669"/>
    <property type="project" value="InterPro"/>
</dbReference>
<evidence type="ECO:0000313" key="3">
    <source>
        <dbReference type="Proteomes" id="UP000002754"/>
    </source>
</evidence>
<keyword evidence="1" id="KW-0456">Lyase</keyword>
<evidence type="ECO:0000313" key="2">
    <source>
        <dbReference type="EMBL" id="THG89820.1"/>
    </source>
</evidence>
<dbReference type="OrthoDB" id="3182891at2"/>
<dbReference type="Pfam" id="PF06754">
    <property type="entry name" value="PhnG"/>
    <property type="match status" value="1"/>
</dbReference>
<dbReference type="AlphaFoldDB" id="A0A094WQE1"/>
<dbReference type="NCBIfam" id="TIGR03293">
    <property type="entry name" value="PhnG_redo"/>
    <property type="match status" value="1"/>
</dbReference>
<accession>A0A094WQE1</accession>
<dbReference type="EMBL" id="ALPT02000002">
    <property type="protein sequence ID" value="KGA99036.1"/>
    <property type="molecule type" value="Genomic_DNA"/>
</dbReference>
<dbReference type="STRING" id="1218173.BALCAV_0200985"/>
<dbReference type="Proteomes" id="UP000297014">
    <property type="component" value="Unassembled WGS sequence"/>
</dbReference>
<dbReference type="Proteomes" id="UP000002754">
    <property type="component" value="Unassembled WGS sequence"/>
</dbReference>